<dbReference type="RefSeq" id="WP_265351929.1">
    <property type="nucleotide sequence ID" value="NZ_JAMQPL010000003.1"/>
</dbReference>
<evidence type="ECO:0000313" key="1">
    <source>
        <dbReference type="EMBL" id="MCW7530561.1"/>
    </source>
</evidence>
<gene>
    <name evidence="1" type="ORF">ND862_10080</name>
</gene>
<proteinExistence type="predicted"/>
<accession>A0AAW5VLP4</accession>
<reference evidence="1" key="1">
    <citation type="submission" date="2022-06" db="EMBL/GenBank/DDBJ databases">
        <title>Leptospira isolates from biofilms formed at urban environments.</title>
        <authorList>
            <person name="Ribeiro P.S."/>
            <person name="Sousa T."/>
            <person name="Carvalho N."/>
            <person name="Aburjaile F."/>
            <person name="Neves F."/>
            <person name="Oliveira D."/>
            <person name="Blanco L."/>
            <person name="Lima J."/>
            <person name="Costa F."/>
            <person name="Brenig B."/>
            <person name="Soares S."/>
            <person name="Ramos R."/>
            <person name="Goes-Neto A."/>
            <person name="Matiuzzi M."/>
            <person name="Azevedo V."/>
            <person name="Ristow P."/>
        </authorList>
    </citation>
    <scope>NUCLEOTIDE SEQUENCE</scope>
    <source>
        <strain evidence="1">VSF20</strain>
    </source>
</reference>
<name>A0AAW5VLP4_9LEPT</name>
<evidence type="ECO:0000313" key="2">
    <source>
        <dbReference type="Proteomes" id="UP001208540"/>
    </source>
</evidence>
<sequence>MRNRVKDTSDVVTLGIEKNNFGANVFFWCIGGGLKSDRNTRGVGMRDGHFGFYEVSNGKNIDIFPMVRKESPANQMGISNILINTSGHSQIHPSERTLNKDYQVLNILMFVPIPSIPDSKQSVAKCDSPVKLEASLGIHYGIRFGFNVTELLDLLIGFTTFDLLNDDEIEINSFKFRN</sequence>
<dbReference type="Proteomes" id="UP001208540">
    <property type="component" value="Unassembled WGS sequence"/>
</dbReference>
<organism evidence="1 2">
    <name type="scientific">Leptospira soteropolitanensis</name>
    <dbReference type="NCBI Taxonomy" id="2950025"/>
    <lineage>
        <taxon>Bacteria</taxon>
        <taxon>Pseudomonadati</taxon>
        <taxon>Spirochaetota</taxon>
        <taxon>Spirochaetia</taxon>
        <taxon>Leptospirales</taxon>
        <taxon>Leptospiraceae</taxon>
        <taxon>Leptospira</taxon>
    </lineage>
</organism>
<comment type="caution">
    <text evidence="1">The sequence shown here is derived from an EMBL/GenBank/DDBJ whole genome shotgun (WGS) entry which is preliminary data.</text>
</comment>
<protein>
    <submittedName>
        <fullName evidence="1">Uncharacterized protein</fullName>
    </submittedName>
</protein>
<dbReference type="EMBL" id="JAMQPL010000003">
    <property type="protein sequence ID" value="MCW7530561.1"/>
    <property type="molecule type" value="Genomic_DNA"/>
</dbReference>
<dbReference type="AlphaFoldDB" id="A0AAW5VLP4"/>